<proteinExistence type="predicted"/>
<name>A0A5S9NXF4_9GAMM</name>
<dbReference type="AlphaFoldDB" id="A0A5S9NXF4"/>
<protein>
    <recommendedName>
        <fullName evidence="4">Conjugal transfer protein TraF</fullName>
    </recommendedName>
</protein>
<keyword evidence="1" id="KW-0732">Signal</keyword>
<dbReference type="Proteomes" id="UP000434580">
    <property type="component" value="Unassembled WGS sequence"/>
</dbReference>
<dbReference type="OrthoDB" id="6077588at2"/>
<dbReference type="InterPro" id="IPR032811">
    <property type="entry name" value="Put_conjugal_transfer"/>
</dbReference>
<evidence type="ECO:0008006" key="4">
    <source>
        <dbReference type="Google" id="ProtNLM"/>
    </source>
</evidence>
<feature type="chain" id="PRO_5030137974" description="Conjugal transfer protein TraF" evidence="1">
    <location>
        <begin position="30"/>
        <end position="476"/>
    </location>
</feature>
<dbReference type="Gene3D" id="2.40.160.60">
    <property type="entry name" value="Outer membrane protein transport protein (OMPP1/FadL/TodX)"/>
    <property type="match status" value="1"/>
</dbReference>
<evidence type="ECO:0000313" key="3">
    <source>
        <dbReference type="Proteomes" id="UP000434580"/>
    </source>
</evidence>
<organism evidence="2 3">
    <name type="scientific">BD1-7 clade bacterium</name>
    <dbReference type="NCBI Taxonomy" id="2029982"/>
    <lineage>
        <taxon>Bacteria</taxon>
        <taxon>Pseudomonadati</taxon>
        <taxon>Pseudomonadota</taxon>
        <taxon>Gammaproteobacteria</taxon>
        <taxon>Cellvibrionales</taxon>
        <taxon>Spongiibacteraceae</taxon>
        <taxon>BD1-7 clade</taxon>
    </lineage>
</organism>
<feature type="signal peptide" evidence="1">
    <location>
        <begin position="1"/>
        <end position="29"/>
    </location>
</feature>
<evidence type="ECO:0000256" key="1">
    <source>
        <dbReference type="SAM" id="SignalP"/>
    </source>
</evidence>
<accession>A0A5S9NXF4</accession>
<sequence length="476" mass="51530">MKSLLICPRKMTKLLGLTVTALIVCTAQAAPFNTLDTRAMAMGDTGVASAQPASAAIFNPALLSNYTAAPKIALIIPGIGVNAFAGADVDDALEALDEERQLTQLSNMILDLNTFNLATFQQNTADFSRTAVDLTNNLQALQDRPFNIQGNALISFAMPNDDLGFAVYLDANAVIETTPFISDCDIDVLLGYTEFFTQVALDNVAPGKFVDVNCSDRSEQLPIVVLDQFGLPAFVDPITSKSPDTGIPYLVSSVEVAAVNINEIGFSLSQKFSFADFAVSVGVTPKYMSITSFYTNPTIQQIDDGDFDLLDALRSNSRQHNAVNLDAGIAMNFLQDQSITLGMVIKNLIQQSFNTARFERPDGSSTRTRYNLNTQVRMGFAWRSHFGLTISSDIDLTDNKPYFTGVSTQYFGIGGEYSIGKVLDLRLGGRTNFSNTNDSVVTAGFGLNIVVVRLDLAAEYGDNNIGFAAQIGMNFR</sequence>
<dbReference type="Pfam" id="PF13729">
    <property type="entry name" value="TraF_2"/>
    <property type="match status" value="1"/>
</dbReference>
<evidence type="ECO:0000313" key="2">
    <source>
        <dbReference type="EMBL" id="CAA0095439.1"/>
    </source>
</evidence>
<reference evidence="2 3" key="1">
    <citation type="submission" date="2019-11" db="EMBL/GenBank/DDBJ databases">
        <authorList>
            <person name="Holert J."/>
        </authorList>
    </citation>
    <scope>NUCLEOTIDE SEQUENCE [LARGE SCALE GENOMIC DNA]</scope>
    <source>
        <strain evidence="2">BC5_2</strain>
    </source>
</reference>
<dbReference type="EMBL" id="CACSII010000004">
    <property type="protein sequence ID" value="CAA0095439.1"/>
    <property type="molecule type" value="Genomic_DNA"/>
</dbReference>
<gene>
    <name evidence="2" type="ORF">DPBNPPHM_03281</name>
</gene>